<gene>
    <name evidence="6" type="ORF">A6K76_11525</name>
</gene>
<dbReference type="GO" id="GO:0003700">
    <property type="term" value="F:DNA-binding transcription factor activity"/>
    <property type="evidence" value="ECO:0007669"/>
    <property type="project" value="TreeGrafter"/>
</dbReference>
<feature type="domain" description="HTH tetR-type" evidence="5">
    <location>
        <begin position="1"/>
        <end position="60"/>
    </location>
</feature>
<dbReference type="Gene3D" id="1.10.357.10">
    <property type="entry name" value="Tetracycline Repressor, domain 2"/>
    <property type="match status" value="1"/>
</dbReference>
<keyword evidence="3" id="KW-0804">Transcription</keyword>
<sequence length="187" mass="21845">MSKEHLKIAAMNLFATHGYEAASMQLVAEAVGIKKQSIYTHFRNKDELFLAACEQAMNEELAYTLAQVEKMETIDALYAYLHHTAERYEARIETRFWLRMSIYPPQHLEKRVMVYVYYYLDSIEQAVKELLIRQRETLTTDISSTHIAQAYLSIMDACHIEMLYGGPVRVKQRIEASWQIFKRGVAR</sequence>
<dbReference type="InterPro" id="IPR050109">
    <property type="entry name" value="HTH-type_TetR-like_transc_reg"/>
</dbReference>
<evidence type="ECO:0000256" key="1">
    <source>
        <dbReference type="ARBA" id="ARBA00023015"/>
    </source>
</evidence>
<dbReference type="SUPFAM" id="SSF46689">
    <property type="entry name" value="Homeodomain-like"/>
    <property type="match status" value="1"/>
</dbReference>
<dbReference type="OrthoDB" id="509229at2"/>
<feature type="DNA-binding region" description="H-T-H motif" evidence="4">
    <location>
        <begin position="23"/>
        <end position="42"/>
    </location>
</feature>
<dbReference type="InterPro" id="IPR009057">
    <property type="entry name" value="Homeodomain-like_sf"/>
</dbReference>
<comment type="caution">
    <text evidence="6">The sequence shown here is derived from an EMBL/GenBank/DDBJ whole genome shotgun (WGS) entry which is preliminary data.</text>
</comment>
<protein>
    <recommendedName>
        <fullName evidence="5">HTH tetR-type domain-containing protein</fullName>
    </recommendedName>
</protein>
<proteinExistence type="predicted"/>
<evidence type="ECO:0000256" key="2">
    <source>
        <dbReference type="ARBA" id="ARBA00023125"/>
    </source>
</evidence>
<evidence type="ECO:0000313" key="7">
    <source>
        <dbReference type="Proteomes" id="UP000093482"/>
    </source>
</evidence>
<keyword evidence="7" id="KW-1185">Reference proteome</keyword>
<dbReference type="AlphaFoldDB" id="A0A1C0YTI0"/>
<dbReference type="PANTHER" id="PTHR30055">
    <property type="entry name" value="HTH-TYPE TRANSCRIPTIONAL REGULATOR RUTR"/>
    <property type="match status" value="1"/>
</dbReference>
<dbReference type="EMBL" id="MATO01000037">
    <property type="protein sequence ID" value="OCS90488.1"/>
    <property type="molecule type" value="Genomic_DNA"/>
</dbReference>
<evidence type="ECO:0000256" key="4">
    <source>
        <dbReference type="PROSITE-ProRule" id="PRU00335"/>
    </source>
</evidence>
<evidence type="ECO:0000259" key="5">
    <source>
        <dbReference type="PROSITE" id="PS50977"/>
    </source>
</evidence>
<organism evidence="6 7">
    <name type="scientific">Caryophanon latum</name>
    <dbReference type="NCBI Taxonomy" id="33977"/>
    <lineage>
        <taxon>Bacteria</taxon>
        <taxon>Bacillati</taxon>
        <taxon>Bacillota</taxon>
        <taxon>Bacilli</taxon>
        <taxon>Bacillales</taxon>
        <taxon>Caryophanaceae</taxon>
        <taxon>Caryophanon</taxon>
    </lineage>
</organism>
<reference evidence="6 7" key="1">
    <citation type="submission" date="2016-07" db="EMBL/GenBank/DDBJ databases">
        <title>Caryophanon latum genome sequencing.</title>
        <authorList>
            <person name="Verma A."/>
            <person name="Pal Y."/>
            <person name="Krishnamurthi S."/>
        </authorList>
    </citation>
    <scope>NUCLEOTIDE SEQUENCE [LARGE SCALE GENOMIC DNA]</scope>
    <source>
        <strain evidence="6 7">DSM 14151</strain>
    </source>
</reference>
<keyword evidence="1" id="KW-0805">Transcription regulation</keyword>
<evidence type="ECO:0000313" key="6">
    <source>
        <dbReference type="EMBL" id="OCS90488.1"/>
    </source>
</evidence>
<keyword evidence="2 4" id="KW-0238">DNA-binding</keyword>
<dbReference type="Gene3D" id="1.10.10.60">
    <property type="entry name" value="Homeodomain-like"/>
    <property type="match status" value="1"/>
</dbReference>
<dbReference type="GO" id="GO:0000976">
    <property type="term" value="F:transcription cis-regulatory region binding"/>
    <property type="evidence" value="ECO:0007669"/>
    <property type="project" value="TreeGrafter"/>
</dbReference>
<evidence type="ECO:0000256" key="3">
    <source>
        <dbReference type="ARBA" id="ARBA00023163"/>
    </source>
</evidence>
<dbReference type="PANTHER" id="PTHR30055:SF238">
    <property type="entry name" value="MYCOFACTOCIN BIOSYNTHESIS TRANSCRIPTIONAL REGULATOR MFTR-RELATED"/>
    <property type="match status" value="1"/>
</dbReference>
<dbReference type="PROSITE" id="PS50977">
    <property type="entry name" value="HTH_TETR_2"/>
    <property type="match status" value="1"/>
</dbReference>
<dbReference type="Pfam" id="PF00440">
    <property type="entry name" value="TetR_N"/>
    <property type="match status" value="1"/>
</dbReference>
<dbReference type="PRINTS" id="PR00455">
    <property type="entry name" value="HTHTETR"/>
</dbReference>
<dbReference type="RefSeq" id="WP_066464763.1">
    <property type="nucleotide sequence ID" value="NZ_MATO01000037.1"/>
</dbReference>
<dbReference type="Proteomes" id="UP000093482">
    <property type="component" value="Unassembled WGS sequence"/>
</dbReference>
<accession>A0A1C0YTI0</accession>
<dbReference type="InterPro" id="IPR001647">
    <property type="entry name" value="HTH_TetR"/>
</dbReference>
<name>A0A1C0YTI0_9BACL</name>